<dbReference type="InterPro" id="IPR025354">
    <property type="entry name" value="DUF4258"/>
</dbReference>
<organism evidence="1 2">
    <name type="scientific">Caldicellulosiruptor changbaiensis</name>
    <dbReference type="NCBI Taxonomy" id="1222016"/>
    <lineage>
        <taxon>Bacteria</taxon>
        <taxon>Bacillati</taxon>
        <taxon>Bacillota</taxon>
        <taxon>Bacillota incertae sedis</taxon>
        <taxon>Caldicellulosiruptorales</taxon>
        <taxon>Caldicellulosiruptoraceae</taxon>
        <taxon>Caldicellulosiruptor</taxon>
    </lineage>
</organism>
<proteinExistence type="predicted"/>
<accession>A0A3T0D8E3</accession>
<sequence>MALSIEEIRKFVNERKIKWRAHMLQRMRERNITRENVIECILKGEIIEQYENDYPYPSCLISWVPKNGSPLHVVCAVGDGFLWLITAYFPSEDEWMIDFKTRRK</sequence>
<dbReference type="KEGG" id="ccha:ELD05_11580"/>
<dbReference type="RefSeq" id="WP_127352553.1">
    <property type="nucleotide sequence ID" value="NZ_CP034791.1"/>
</dbReference>
<dbReference type="Pfam" id="PF14076">
    <property type="entry name" value="DUF4258"/>
    <property type="match status" value="1"/>
</dbReference>
<dbReference type="EMBL" id="CP034791">
    <property type="protein sequence ID" value="AZT91219.1"/>
    <property type="molecule type" value="Genomic_DNA"/>
</dbReference>
<reference evidence="1 2" key="1">
    <citation type="submission" date="2018-12" db="EMBL/GenBank/DDBJ databases">
        <title>Genome sequence from the cellulolytic species, Caldicellulosiruptor changbaiensis.</title>
        <authorList>
            <person name="Blumer-Schuette S.E."/>
            <person name="Mendoza C."/>
        </authorList>
    </citation>
    <scope>NUCLEOTIDE SEQUENCE [LARGE SCALE GENOMIC DNA]</scope>
    <source>
        <strain evidence="1 2">CBS-Z</strain>
    </source>
</reference>
<evidence type="ECO:0000313" key="1">
    <source>
        <dbReference type="EMBL" id="AZT91219.1"/>
    </source>
</evidence>
<keyword evidence="2" id="KW-1185">Reference proteome</keyword>
<gene>
    <name evidence="1" type="ORF">ELD05_11580</name>
</gene>
<name>A0A3T0D8E3_9FIRM</name>
<evidence type="ECO:0000313" key="2">
    <source>
        <dbReference type="Proteomes" id="UP000282930"/>
    </source>
</evidence>
<dbReference type="Proteomes" id="UP000282930">
    <property type="component" value="Chromosome"/>
</dbReference>
<dbReference type="AlphaFoldDB" id="A0A3T0D8E3"/>
<protein>
    <submittedName>
        <fullName evidence="1">DUF4258 domain-containing protein</fullName>
    </submittedName>
</protein>